<comment type="caution">
    <text evidence="8">The sequence shown here is derived from an EMBL/GenBank/DDBJ whole genome shotgun (WGS) entry which is preliminary data.</text>
</comment>
<dbReference type="InterPro" id="IPR023058">
    <property type="entry name" value="PPIase_PpiC_CS"/>
</dbReference>
<dbReference type="SUPFAM" id="SSF109998">
    <property type="entry name" value="Triger factor/SurA peptide-binding domain-like"/>
    <property type="match status" value="1"/>
</dbReference>
<evidence type="ECO:0000256" key="5">
    <source>
        <dbReference type="PROSITE-ProRule" id="PRU00278"/>
    </source>
</evidence>
<feature type="signal peptide" evidence="6">
    <location>
        <begin position="1"/>
        <end position="21"/>
    </location>
</feature>
<keyword evidence="5" id="KW-0413">Isomerase</keyword>
<evidence type="ECO:0000256" key="4">
    <source>
        <dbReference type="ARBA" id="ARBA00023110"/>
    </source>
</evidence>
<dbReference type="PANTHER" id="PTHR47245">
    <property type="entry name" value="PEPTIDYLPROLYL ISOMERASE"/>
    <property type="match status" value="1"/>
</dbReference>
<evidence type="ECO:0000313" key="8">
    <source>
        <dbReference type="EMBL" id="OUD16018.1"/>
    </source>
</evidence>
<organism evidence="8 9">
    <name type="scientific">Thioflexithrix psekupsensis</name>
    <dbReference type="NCBI Taxonomy" id="1570016"/>
    <lineage>
        <taxon>Bacteria</taxon>
        <taxon>Pseudomonadati</taxon>
        <taxon>Pseudomonadota</taxon>
        <taxon>Gammaproteobacteria</taxon>
        <taxon>Thiotrichales</taxon>
        <taxon>Thioflexithrix</taxon>
    </lineage>
</organism>
<evidence type="ECO:0000313" key="9">
    <source>
        <dbReference type="Proteomes" id="UP000194798"/>
    </source>
</evidence>
<dbReference type="Gene3D" id="3.10.50.40">
    <property type="match status" value="1"/>
</dbReference>
<evidence type="ECO:0000256" key="2">
    <source>
        <dbReference type="ARBA" id="ARBA00007656"/>
    </source>
</evidence>
<keyword evidence="6" id="KW-0732">Signal</keyword>
<dbReference type="RefSeq" id="WP_086486746.1">
    <property type="nucleotide sequence ID" value="NZ_MSLT01000002.1"/>
</dbReference>
<comment type="similarity">
    <text evidence="2">Belongs to the PpiC/parvulin rotamase family.</text>
</comment>
<dbReference type="OrthoDB" id="14196at2"/>
<name>A0A251XBR5_9GAMM</name>
<dbReference type="Gene3D" id="1.10.4030.10">
    <property type="entry name" value="Porin chaperone SurA, peptide-binding domain"/>
    <property type="match status" value="1"/>
</dbReference>
<dbReference type="InterPro" id="IPR050245">
    <property type="entry name" value="PrsA_foldase"/>
</dbReference>
<dbReference type="InterPro" id="IPR027304">
    <property type="entry name" value="Trigger_fact/SurA_dom_sf"/>
</dbReference>
<comment type="catalytic activity">
    <reaction evidence="1">
        <text>[protein]-peptidylproline (omega=180) = [protein]-peptidylproline (omega=0)</text>
        <dbReference type="Rhea" id="RHEA:16237"/>
        <dbReference type="Rhea" id="RHEA-COMP:10747"/>
        <dbReference type="Rhea" id="RHEA-COMP:10748"/>
        <dbReference type="ChEBI" id="CHEBI:83833"/>
        <dbReference type="ChEBI" id="CHEBI:83834"/>
        <dbReference type="EC" id="5.2.1.8"/>
    </reaction>
</comment>
<protein>
    <recommendedName>
        <fullName evidence="3">peptidylprolyl isomerase</fullName>
        <ecNumber evidence="3">5.2.1.8</ecNumber>
    </recommendedName>
</protein>
<dbReference type="PROSITE" id="PS50198">
    <property type="entry name" value="PPIC_PPIASE_2"/>
    <property type="match status" value="1"/>
</dbReference>
<dbReference type="AlphaFoldDB" id="A0A251XBR5"/>
<dbReference type="SUPFAM" id="SSF54534">
    <property type="entry name" value="FKBP-like"/>
    <property type="match status" value="1"/>
</dbReference>
<keyword evidence="4 5" id="KW-0697">Rotamase</keyword>
<dbReference type="InterPro" id="IPR000297">
    <property type="entry name" value="PPIase_PpiC"/>
</dbReference>
<dbReference type="Pfam" id="PF00639">
    <property type="entry name" value="Rotamase"/>
    <property type="match status" value="1"/>
</dbReference>
<feature type="domain" description="PpiC" evidence="7">
    <location>
        <begin position="136"/>
        <end position="227"/>
    </location>
</feature>
<dbReference type="EMBL" id="MSLT01000002">
    <property type="protein sequence ID" value="OUD16018.1"/>
    <property type="molecule type" value="Genomic_DNA"/>
</dbReference>
<keyword evidence="9" id="KW-1185">Reference proteome</keyword>
<dbReference type="EC" id="5.2.1.8" evidence="3"/>
<gene>
    <name evidence="8" type="ORF">TPSD3_01040</name>
</gene>
<dbReference type="InterPro" id="IPR046357">
    <property type="entry name" value="PPIase_dom_sf"/>
</dbReference>
<evidence type="ECO:0000259" key="7">
    <source>
        <dbReference type="PROSITE" id="PS50198"/>
    </source>
</evidence>
<dbReference type="Proteomes" id="UP000194798">
    <property type="component" value="Unassembled WGS sequence"/>
</dbReference>
<feature type="chain" id="PRO_5012716183" description="peptidylprolyl isomerase" evidence="6">
    <location>
        <begin position="22"/>
        <end position="288"/>
    </location>
</feature>
<evidence type="ECO:0000256" key="3">
    <source>
        <dbReference type="ARBA" id="ARBA00013194"/>
    </source>
</evidence>
<reference evidence="8 9" key="1">
    <citation type="submission" date="2016-12" db="EMBL/GenBank/DDBJ databases">
        <title>Thioflexothrix psekupsii D3 genome sequencing and assembly.</title>
        <authorList>
            <person name="Fomenkov A."/>
            <person name="Vincze T."/>
            <person name="Grabovich M."/>
            <person name="Anton B.P."/>
            <person name="Dubinina G."/>
            <person name="Orlova M."/>
            <person name="Belousova E."/>
            <person name="Roberts R.J."/>
        </authorList>
    </citation>
    <scope>NUCLEOTIDE SEQUENCE [LARGE SCALE GENOMIC DNA]</scope>
    <source>
        <strain evidence="8">D3</strain>
    </source>
</reference>
<evidence type="ECO:0000256" key="1">
    <source>
        <dbReference type="ARBA" id="ARBA00000971"/>
    </source>
</evidence>
<evidence type="ECO:0000256" key="6">
    <source>
        <dbReference type="SAM" id="SignalP"/>
    </source>
</evidence>
<sequence>MLKPLITSGLLCCVVTLSVHAAETADEAVAVVNEQNVTEHDWKKYKEAVFARARQGQGQMQSEADMMQGLIDRELLIQAAKAEGIDQTAEFKRELNTAMGSLLASQILDDYLAKNPVSEEEIQAKYDELVKTTTMPQEYRVSHILSATEEDAKAVLTELQQKGDFAELAKTKSIDAGSAEKGGDLGWVEANAVVPEFATAMQNQKVGELSETPIKSQFGWHIVRVDEVRTMSPPALAGVKNHIQQMVSNERMQKYVELLREKATIQIVKPVAEPAVEKPVTQEESAAQ</sequence>
<dbReference type="PANTHER" id="PTHR47245:SF2">
    <property type="entry name" value="PEPTIDYL-PROLYL CIS-TRANS ISOMERASE HP_0175-RELATED"/>
    <property type="match status" value="1"/>
</dbReference>
<dbReference type="PROSITE" id="PS01096">
    <property type="entry name" value="PPIC_PPIASE_1"/>
    <property type="match status" value="1"/>
</dbReference>
<dbReference type="GO" id="GO:0003755">
    <property type="term" value="F:peptidyl-prolyl cis-trans isomerase activity"/>
    <property type="evidence" value="ECO:0007669"/>
    <property type="project" value="UniProtKB-KW"/>
</dbReference>
<accession>A0A251XBR5</accession>
<proteinExistence type="inferred from homology"/>